<keyword evidence="1" id="KW-0732">Signal</keyword>
<proteinExistence type="predicted"/>
<protein>
    <recommendedName>
        <fullName evidence="3">Knottin scorpion toxin-like domain-containing protein</fullName>
    </recommendedName>
</protein>
<feature type="signal peptide" evidence="1">
    <location>
        <begin position="1"/>
        <end position="26"/>
    </location>
</feature>
<evidence type="ECO:0008006" key="3">
    <source>
        <dbReference type="Google" id="ProtNLM"/>
    </source>
</evidence>
<sequence>MAPMSNATRKAVVFVLLMVMASTLSSSSCYARTIEDGANPPLYCFYVEKCKERCQIACSLSFKPSTGPYCKHNQCCCA</sequence>
<dbReference type="EMBL" id="CM022227">
    <property type="protein sequence ID" value="KAF7082067.1"/>
    <property type="molecule type" value="Genomic_DNA"/>
</dbReference>
<reference evidence="2" key="1">
    <citation type="journal article" date="2017" name="Gigascience">
        <title>The first near-complete assembly of the hexaploid bread wheat genome, Triticum aestivum.</title>
        <authorList>
            <person name="Zimin A.V."/>
            <person name="Puiu D."/>
            <person name="Hall R."/>
            <person name="Kingan S."/>
            <person name="Clavijo B.J."/>
            <person name="Salzberg S.L."/>
        </authorList>
    </citation>
    <scope>NUCLEOTIDE SEQUENCE</scope>
    <source>
        <tissue evidence="2">Leaf</tissue>
    </source>
</reference>
<evidence type="ECO:0000256" key="1">
    <source>
        <dbReference type="SAM" id="SignalP"/>
    </source>
</evidence>
<organism evidence="2">
    <name type="scientific">Triticum aestivum</name>
    <name type="common">Wheat</name>
    <dbReference type="NCBI Taxonomy" id="4565"/>
    <lineage>
        <taxon>Eukaryota</taxon>
        <taxon>Viridiplantae</taxon>
        <taxon>Streptophyta</taxon>
        <taxon>Embryophyta</taxon>
        <taxon>Tracheophyta</taxon>
        <taxon>Spermatophyta</taxon>
        <taxon>Magnoliopsida</taxon>
        <taxon>Liliopsida</taxon>
        <taxon>Poales</taxon>
        <taxon>Poaceae</taxon>
        <taxon>BOP clade</taxon>
        <taxon>Pooideae</taxon>
        <taxon>Triticodae</taxon>
        <taxon>Triticeae</taxon>
        <taxon>Triticinae</taxon>
        <taxon>Triticum</taxon>
    </lineage>
</organism>
<evidence type="ECO:0000313" key="2">
    <source>
        <dbReference type="EMBL" id="KAF7082067.1"/>
    </source>
</evidence>
<gene>
    <name evidence="2" type="ORF">CFC21_085949</name>
</gene>
<comment type="caution">
    <text evidence="2">The sequence shown here is derived from an EMBL/GenBank/DDBJ whole genome shotgun (WGS) entry which is preliminary data.</text>
</comment>
<dbReference type="STRING" id="4565.B2C4J7"/>
<accession>A0A3B6PEN3</accession>
<dbReference type="OMA" id="CYARTIA"/>
<reference evidence="2" key="2">
    <citation type="submission" date="2020-03" db="EMBL/GenBank/DDBJ databases">
        <title>The second near-complete assembly of the hexaploid bread wheat (Triticum aestivum) genome.</title>
        <authorList>
            <person name="Zimin A.V."/>
            <person name="Puiu D."/>
            <person name="Shumante A."/>
            <person name="Alonge M."/>
            <person name="Salzberg S.L."/>
        </authorList>
    </citation>
    <scope>NUCLEOTIDE SEQUENCE</scope>
    <source>
        <tissue evidence="2">Leaf</tissue>
    </source>
</reference>
<name>A0A3B6PEN3_WHEAT</name>
<feature type="chain" id="PRO_5045742687" description="Knottin scorpion toxin-like domain-containing protein" evidence="1">
    <location>
        <begin position="27"/>
        <end position="78"/>
    </location>
</feature>
<dbReference type="Proteomes" id="UP000815260">
    <property type="component" value="Chromosome 6B"/>
</dbReference>